<dbReference type="EMBL" id="CP092365">
    <property type="protein sequence ID" value="ULN52943.1"/>
    <property type="molecule type" value="Genomic_DNA"/>
</dbReference>
<dbReference type="PANTHER" id="PTHR40765:SF2">
    <property type="entry name" value="ESX-2 SECRETION SYSTEM ATPASE ECCB2"/>
    <property type="match status" value="1"/>
</dbReference>
<dbReference type="RefSeq" id="WP_240171202.1">
    <property type="nucleotide sequence ID" value="NZ_CP092365.1"/>
</dbReference>
<accession>A0ABY3TZ23</accession>
<evidence type="ECO:0000256" key="6">
    <source>
        <dbReference type="ARBA" id="ARBA00022801"/>
    </source>
</evidence>
<dbReference type="NCBIfam" id="TIGR03919">
    <property type="entry name" value="T7SS_EccB"/>
    <property type="match status" value="1"/>
</dbReference>
<organism evidence="11 12">
    <name type="scientific">Mycolicibacillus parakoreensis</name>
    <dbReference type="NCBI Taxonomy" id="1069221"/>
    <lineage>
        <taxon>Bacteria</taxon>
        <taxon>Bacillati</taxon>
        <taxon>Actinomycetota</taxon>
        <taxon>Actinomycetes</taxon>
        <taxon>Mycobacteriales</taxon>
        <taxon>Mycobacteriaceae</taxon>
        <taxon>Mycolicibacillus</taxon>
    </lineage>
</organism>
<evidence type="ECO:0000256" key="1">
    <source>
        <dbReference type="ARBA" id="ARBA00004162"/>
    </source>
</evidence>
<reference evidence="11" key="1">
    <citation type="submission" date="2022-08" db="EMBL/GenBank/DDBJ databases">
        <title>Complete genome sequence of 14 non-tuberculosis mycobacteria type-strains.</title>
        <authorList>
            <person name="Igarashi Y."/>
            <person name="Osugi A."/>
            <person name="Mitarai S."/>
        </authorList>
    </citation>
    <scope>NUCLEOTIDE SEQUENCE</scope>
    <source>
        <strain evidence="11">DSM 45575</strain>
    </source>
</reference>
<evidence type="ECO:0000313" key="12">
    <source>
        <dbReference type="Proteomes" id="UP001055200"/>
    </source>
</evidence>
<dbReference type="Proteomes" id="UP001055200">
    <property type="component" value="Chromosome"/>
</dbReference>
<dbReference type="Gene3D" id="3.30.2390.20">
    <property type="entry name" value="Type VII secretion system EccB, repeat 1 domain"/>
    <property type="match status" value="1"/>
</dbReference>
<proteinExistence type="inferred from homology"/>
<gene>
    <name evidence="11" type="primary">eccB</name>
    <name evidence="11" type="ORF">MIU77_00670</name>
</gene>
<keyword evidence="4 10" id="KW-0812">Transmembrane</keyword>
<keyword evidence="3" id="KW-1003">Cell membrane</keyword>
<keyword evidence="8 10" id="KW-1133">Transmembrane helix</keyword>
<dbReference type="InterPro" id="IPR044857">
    <property type="entry name" value="T7SS_EccB_R1"/>
</dbReference>
<dbReference type="InterPro" id="IPR042485">
    <property type="entry name" value="T7SS_EccB_R3"/>
</dbReference>
<dbReference type="Pfam" id="PF05108">
    <property type="entry name" value="T7SS_ESX1_EccB"/>
    <property type="match status" value="1"/>
</dbReference>
<evidence type="ECO:0000256" key="9">
    <source>
        <dbReference type="ARBA" id="ARBA00023136"/>
    </source>
</evidence>
<dbReference type="PANTHER" id="PTHR40765">
    <property type="entry name" value="ESX-2 SECRETION SYSTEM ATPASE ECCB2"/>
    <property type="match status" value="1"/>
</dbReference>
<evidence type="ECO:0000313" key="11">
    <source>
        <dbReference type="EMBL" id="ULN52943.1"/>
    </source>
</evidence>
<sequence length="491" mass="51709">MPLTLSNRDQNSGHMFYHRRLVAAITRFSVRMRHDDRKQQAAVALSMVFVLIGVGWMTLLHWMKPAGVIGDAAVLGNRETGQIYARLDGRLYPALNLTSARLAVGAATDPTWVSTAEIARHPTGPLIGIPGAPDELASPTPDAVTWSLCDTAHPQSAAEPTVTSIAGEITAADRTEVLGATQALLVRHADSDYLLWAGHRARIEAADRALTFTLGLDPDHTAAGPLSTALFDALPATEPVVVPAIPDAGAPARWLPGAAVGTVLQTRDVTDAVTGLYVLLTDGVQPVSRFVADLLATVPGGSAPRVVDPGVLARIPTVTVLDVADYPPGRLQFLDPDSHPVTCLSWRRAAGDPQATLTVRTGRGLPVDPADDRRLVTLVRNDRAPGSVEAHQTLLLPGAATFVATTGAAVAADTRESLYWISPQGVRFGIPWDRPTLRALALDPADAAPAPWPLLRTFAAGPALSRRDALVARDTVPAATATAVAGADDGR</sequence>
<name>A0ABY3TZ23_9MYCO</name>
<protein>
    <submittedName>
        <fullName evidence="11">Type VII secretion protein EccB</fullName>
    </submittedName>
</protein>
<keyword evidence="7" id="KW-0067">ATP-binding</keyword>
<feature type="transmembrane region" description="Helical" evidence="10">
    <location>
        <begin position="41"/>
        <end position="63"/>
    </location>
</feature>
<keyword evidence="9 10" id="KW-0472">Membrane</keyword>
<comment type="subcellular location">
    <subcellularLocation>
        <location evidence="1">Cell membrane</location>
        <topology evidence="1">Single-pass membrane protein</topology>
    </subcellularLocation>
</comment>
<evidence type="ECO:0000256" key="2">
    <source>
        <dbReference type="ARBA" id="ARBA00008149"/>
    </source>
</evidence>
<evidence type="ECO:0000256" key="8">
    <source>
        <dbReference type="ARBA" id="ARBA00022989"/>
    </source>
</evidence>
<evidence type="ECO:0000256" key="10">
    <source>
        <dbReference type="SAM" id="Phobius"/>
    </source>
</evidence>
<keyword evidence="12" id="KW-1185">Reference proteome</keyword>
<evidence type="ECO:0000256" key="5">
    <source>
        <dbReference type="ARBA" id="ARBA00022741"/>
    </source>
</evidence>
<dbReference type="InterPro" id="IPR007795">
    <property type="entry name" value="T7SS_EccB"/>
</dbReference>
<evidence type="ECO:0000256" key="3">
    <source>
        <dbReference type="ARBA" id="ARBA00022475"/>
    </source>
</evidence>
<evidence type="ECO:0000256" key="4">
    <source>
        <dbReference type="ARBA" id="ARBA00022692"/>
    </source>
</evidence>
<evidence type="ECO:0000256" key="7">
    <source>
        <dbReference type="ARBA" id="ARBA00022840"/>
    </source>
</evidence>
<keyword evidence="5" id="KW-0547">Nucleotide-binding</keyword>
<dbReference type="Gene3D" id="2.40.50.910">
    <property type="entry name" value="Type VII secretion system EccB, repeat 3 domain"/>
    <property type="match status" value="1"/>
</dbReference>
<keyword evidence="6" id="KW-0378">Hydrolase</keyword>
<comment type="similarity">
    <text evidence="2">Belongs to the EccB family.</text>
</comment>